<dbReference type="PANTHER" id="PTHR16188:SF14">
    <property type="entry name" value="GEO07393P1"/>
    <property type="match status" value="1"/>
</dbReference>
<dbReference type="OrthoDB" id="8193882at2759"/>
<keyword evidence="3" id="KW-0650">Protein phosphatase inhibitor</keyword>
<keyword evidence="2" id="KW-0597">Phosphoprotein</keyword>
<dbReference type="GO" id="GO:0004865">
    <property type="term" value="F:protein serine/threonine phosphatase inhibitor activity"/>
    <property type="evidence" value="ECO:0007669"/>
    <property type="project" value="TreeGrafter"/>
</dbReference>
<evidence type="ECO:0000313" key="5">
    <source>
        <dbReference type="Proteomes" id="UP000549394"/>
    </source>
</evidence>
<dbReference type="InterPro" id="IPR036658">
    <property type="entry name" value="CPI-17_sf"/>
</dbReference>
<comment type="similarity">
    <text evidence="1">Belongs to the PP1 inhibitor family.</text>
</comment>
<accession>A0A7I8W4T5</accession>
<organism evidence="4 5">
    <name type="scientific">Dimorphilus gyrociliatus</name>
    <dbReference type="NCBI Taxonomy" id="2664684"/>
    <lineage>
        <taxon>Eukaryota</taxon>
        <taxon>Metazoa</taxon>
        <taxon>Spiralia</taxon>
        <taxon>Lophotrochozoa</taxon>
        <taxon>Annelida</taxon>
        <taxon>Polychaeta</taxon>
        <taxon>Polychaeta incertae sedis</taxon>
        <taxon>Dinophilidae</taxon>
        <taxon>Dimorphilus</taxon>
    </lineage>
</organism>
<evidence type="ECO:0000256" key="2">
    <source>
        <dbReference type="ARBA" id="ARBA00022553"/>
    </source>
</evidence>
<proteinExistence type="inferred from homology"/>
<dbReference type="Gene3D" id="1.10.150.220">
    <property type="entry name" value="CPI-17"/>
    <property type="match status" value="1"/>
</dbReference>
<dbReference type="SUPFAM" id="SSF81790">
    <property type="entry name" value="Myosin phosphatase inhibitor 17kDa protein, CPI-17"/>
    <property type="match status" value="1"/>
</dbReference>
<dbReference type="InterPro" id="IPR008025">
    <property type="entry name" value="CPI-17"/>
</dbReference>
<name>A0A7I8W4T5_9ANNE</name>
<reference evidence="4 5" key="1">
    <citation type="submission" date="2020-08" db="EMBL/GenBank/DDBJ databases">
        <authorList>
            <person name="Hejnol A."/>
        </authorList>
    </citation>
    <scope>NUCLEOTIDE SEQUENCE [LARGE SCALE GENOMIC DNA]</scope>
</reference>
<evidence type="ECO:0000256" key="1">
    <source>
        <dbReference type="ARBA" id="ARBA00005483"/>
    </source>
</evidence>
<protein>
    <submittedName>
        <fullName evidence="4">DgyrCDS11491</fullName>
    </submittedName>
</protein>
<dbReference type="PANTHER" id="PTHR16188">
    <property type="entry name" value="PROTEIN PHOSPHATASE 1 INHIBITOR POTENTIATED BY PROTEIN KINASE C"/>
    <property type="match status" value="1"/>
</dbReference>
<sequence length="127" mass="15049">MATETVNRHSDRRPSAVAIDTEDDLREYEEDRKKILTMKYGAHQMKLIRKRLGVEFWMDDQLKKLYNVQETHAYDCEIDLDKLLDMENDEARRTFLLNALTTVPDDEDLERKKEDFVNQVLEKAATL</sequence>
<dbReference type="Proteomes" id="UP000549394">
    <property type="component" value="Unassembled WGS sequence"/>
</dbReference>
<evidence type="ECO:0000313" key="4">
    <source>
        <dbReference type="EMBL" id="CAD5123117.1"/>
    </source>
</evidence>
<evidence type="ECO:0000256" key="3">
    <source>
        <dbReference type="ARBA" id="ARBA00023272"/>
    </source>
</evidence>
<dbReference type="AlphaFoldDB" id="A0A7I8W4T5"/>
<dbReference type="EMBL" id="CAJFCJ010000019">
    <property type="protein sequence ID" value="CAD5123117.1"/>
    <property type="molecule type" value="Genomic_DNA"/>
</dbReference>
<gene>
    <name evidence="4" type="ORF">DGYR_LOCUS10833</name>
</gene>
<comment type="caution">
    <text evidence="4">The sequence shown here is derived from an EMBL/GenBank/DDBJ whole genome shotgun (WGS) entry which is preliminary data.</text>
</comment>
<dbReference type="GO" id="GO:0005737">
    <property type="term" value="C:cytoplasm"/>
    <property type="evidence" value="ECO:0007669"/>
    <property type="project" value="InterPro"/>
</dbReference>
<dbReference type="Pfam" id="PF05361">
    <property type="entry name" value="PP1_inhibitor"/>
    <property type="match status" value="1"/>
</dbReference>
<keyword evidence="5" id="KW-1185">Reference proteome</keyword>